<dbReference type="Proteomes" id="UP000593875">
    <property type="component" value="Chromosome"/>
</dbReference>
<dbReference type="AlphaFoldDB" id="A0A7L9UAV5"/>
<keyword evidence="2" id="KW-0808">Transferase</keyword>
<dbReference type="GO" id="GO:0019242">
    <property type="term" value="P:methylglyoxal biosynthetic process"/>
    <property type="evidence" value="ECO:0007669"/>
    <property type="project" value="InterPro"/>
</dbReference>
<dbReference type="Pfam" id="PF00781">
    <property type="entry name" value="DAGK_cat"/>
    <property type="match status" value="1"/>
</dbReference>
<dbReference type="InterPro" id="IPR016064">
    <property type="entry name" value="NAD/diacylglycerol_kinase_sf"/>
</dbReference>
<name>A0A7L9UAV5_9BURK</name>
<dbReference type="PANTHER" id="PTHR30492">
    <property type="entry name" value="METHYLGLYOXAL SYNTHASE"/>
    <property type="match status" value="1"/>
</dbReference>
<dbReference type="KEGG" id="mlir:LPB04_10055"/>
<reference evidence="2 3" key="1">
    <citation type="submission" date="2020-10" db="EMBL/GenBank/DDBJ databases">
        <title>Genome sequencing of Massilia sp. LPB0304.</title>
        <authorList>
            <person name="Kim J."/>
        </authorList>
    </citation>
    <scope>NUCLEOTIDE SEQUENCE [LARGE SCALE GENOMIC DNA]</scope>
    <source>
        <strain evidence="2 3">LPB0304</strain>
    </source>
</reference>
<dbReference type="Gene3D" id="2.60.200.40">
    <property type="match status" value="1"/>
</dbReference>
<dbReference type="GO" id="GO:0005829">
    <property type="term" value="C:cytosol"/>
    <property type="evidence" value="ECO:0007669"/>
    <property type="project" value="TreeGrafter"/>
</dbReference>
<accession>A0A7L9UAV5</accession>
<proteinExistence type="predicted"/>
<organism evidence="2 3">
    <name type="scientific">Massilia litorea</name>
    <dbReference type="NCBI Taxonomy" id="2769491"/>
    <lineage>
        <taxon>Bacteria</taxon>
        <taxon>Pseudomonadati</taxon>
        <taxon>Pseudomonadota</taxon>
        <taxon>Betaproteobacteria</taxon>
        <taxon>Burkholderiales</taxon>
        <taxon>Oxalobacteraceae</taxon>
        <taxon>Telluria group</taxon>
        <taxon>Massilia</taxon>
    </lineage>
</organism>
<dbReference type="GO" id="GO:0016301">
    <property type="term" value="F:kinase activity"/>
    <property type="evidence" value="ECO:0007669"/>
    <property type="project" value="UniProtKB-KW"/>
</dbReference>
<sequence>MPSAAPGPNAAFYVVMNAGSGHSETELRESTIRDVLQAAGRSCHLEVVDDPEKLGEIARRMAQKAKEDDGVVVAAGGDGTINTVAHEAVRQGCLFGVLPQGTFNYFGRTHGIPEDLAEAVHALLDARVTPVQIGMVNDRIFLVNASVGLYPQLLEARELDKRHYGRSRVVAIISALKTALGRYRPLRITLDTEGQTRKLRTPTLFVGNNRLQMEQVGMEPLKIALEEGELAAIAPRSVGKIGMLGLMLRGALGRLGEAENVVAFSFKRLIVKHARLSPRRRIKVATDGEVTHMNMPLEFRVVEGRLKLLKPAAEAAASAPVSAERA</sequence>
<dbReference type="SUPFAM" id="SSF111331">
    <property type="entry name" value="NAD kinase/diacylglycerol kinase-like"/>
    <property type="match status" value="1"/>
</dbReference>
<dbReference type="InterPro" id="IPR017438">
    <property type="entry name" value="ATP-NAD_kinase_N"/>
</dbReference>
<dbReference type="GO" id="GO:0008929">
    <property type="term" value="F:methylglyoxal synthase activity"/>
    <property type="evidence" value="ECO:0007669"/>
    <property type="project" value="InterPro"/>
</dbReference>
<protein>
    <submittedName>
        <fullName evidence="2">Diacylglycerol kinase</fullName>
    </submittedName>
</protein>
<evidence type="ECO:0000313" key="2">
    <source>
        <dbReference type="EMBL" id="QOL51559.1"/>
    </source>
</evidence>
<keyword evidence="3" id="KW-1185">Reference proteome</keyword>
<dbReference type="PANTHER" id="PTHR30492:SF0">
    <property type="entry name" value="METHYLGLYOXAL SYNTHASE"/>
    <property type="match status" value="1"/>
</dbReference>
<dbReference type="PROSITE" id="PS50146">
    <property type="entry name" value="DAGK"/>
    <property type="match status" value="1"/>
</dbReference>
<dbReference type="EMBL" id="CP062941">
    <property type="protein sequence ID" value="QOL51559.1"/>
    <property type="molecule type" value="Genomic_DNA"/>
</dbReference>
<evidence type="ECO:0000259" key="1">
    <source>
        <dbReference type="PROSITE" id="PS50146"/>
    </source>
</evidence>
<feature type="domain" description="DAGKc" evidence="1">
    <location>
        <begin position="7"/>
        <end position="140"/>
    </location>
</feature>
<dbReference type="InterPro" id="IPR004363">
    <property type="entry name" value="Methylgl_synth"/>
</dbReference>
<dbReference type="Gene3D" id="3.40.50.10330">
    <property type="entry name" value="Probable inorganic polyphosphate/atp-NAD kinase, domain 1"/>
    <property type="match status" value="1"/>
</dbReference>
<gene>
    <name evidence="2" type="ORF">LPB04_10055</name>
</gene>
<dbReference type="InterPro" id="IPR001206">
    <property type="entry name" value="Diacylglycerol_kinase_cat_dom"/>
</dbReference>
<dbReference type="RefSeq" id="WP_193688533.1">
    <property type="nucleotide sequence ID" value="NZ_CP062941.1"/>
</dbReference>
<keyword evidence="2" id="KW-0418">Kinase</keyword>
<evidence type="ECO:0000313" key="3">
    <source>
        <dbReference type="Proteomes" id="UP000593875"/>
    </source>
</evidence>